<organism evidence="1 2">
    <name type="scientific">Paramecium sonneborni</name>
    <dbReference type="NCBI Taxonomy" id="65129"/>
    <lineage>
        <taxon>Eukaryota</taxon>
        <taxon>Sar</taxon>
        <taxon>Alveolata</taxon>
        <taxon>Ciliophora</taxon>
        <taxon>Intramacronucleata</taxon>
        <taxon>Oligohymenophorea</taxon>
        <taxon>Peniculida</taxon>
        <taxon>Parameciidae</taxon>
        <taxon>Paramecium</taxon>
    </lineage>
</organism>
<sequence length="101" mass="11870">MKQIACLKHDLSYLLFIKQEAKYICEQCCLEFNEQQYIQFEWQKLIVINKALQSPEHLTSKLGLPFSLYVFFCDLDKLDDKAMNSLLINSQSQFQNIEKAA</sequence>
<keyword evidence="2" id="KW-1185">Reference proteome</keyword>
<name>A0A8S1RUW7_9CILI</name>
<comment type="caution">
    <text evidence="1">The sequence shown here is derived from an EMBL/GenBank/DDBJ whole genome shotgun (WGS) entry which is preliminary data.</text>
</comment>
<protein>
    <submittedName>
        <fullName evidence="1">Uncharacterized protein</fullName>
    </submittedName>
</protein>
<accession>A0A8S1RUW7</accession>
<evidence type="ECO:0000313" key="1">
    <source>
        <dbReference type="EMBL" id="CAD8131143.1"/>
    </source>
</evidence>
<evidence type="ECO:0000313" key="2">
    <source>
        <dbReference type="Proteomes" id="UP000692954"/>
    </source>
</evidence>
<dbReference type="Proteomes" id="UP000692954">
    <property type="component" value="Unassembled WGS sequence"/>
</dbReference>
<gene>
    <name evidence="1" type="ORF">PSON_ATCC_30995.1.T3830001</name>
</gene>
<dbReference type="AlphaFoldDB" id="A0A8S1RUW7"/>
<reference evidence="1" key="1">
    <citation type="submission" date="2021-01" db="EMBL/GenBank/DDBJ databases">
        <authorList>
            <consortium name="Genoscope - CEA"/>
            <person name="William W."/>
        </authorList>
    </citation>
    <scope>NUCLEOTIDE SEQUENCE</scope>
</reference>
<dbReference type="EMBL" id="CAJJDN010000383">
    <property type="protein sequence ID" value="CAD8131143.1"/>
    <property type="molecule type" value="Genomic_DNA"/>
</dbReference>
<proteinExistence type="predicted"/>